<organism evidence="2 3">
    <name type="scientific">Puccinia coronata f. sp. avenae</name>
    <dbReference type="NCBI Taxonomy" id="200324"/>
    <lineage>
        <taxon>Eukaryota</taxon>
        <taxon>Fungi</taxon>
        <taxon>Dikarya</taxon>
        <taxon>Basidiomycota</taxon>
        <taxon>Pucciniomycotina</taxon>
        <taxon>Pucciniomycetes</taxon>
        <taxon>Pucciniales</taxon>
        <taxon>Pucciniaceae</taxon>
        <taxon>Puccinia</taxon>
    </lineage>
</organism>
<feature type="region of interest" description="Disordered" evidence="1">
    <location>
        <begin position="312"/>
        <end position="439"/>
    </location>
</feature>
<feature type="region of interest" description="Disordered" evidence="1">
    <location>
        <begin position="82"/>
        <end position="108"/>
    </location>
</feature>
<evidence type="ECO:0000313" key="3">
    <source>
        <dbReference type="Proteomes" id="UP000235392"/>
    </source>
</evidence>
<feature type="compositionally biased region" description="Low complexity" evidence="1">
    <location>
        <begin position="82"/>
        <end position="94"/>
    </location>
</feature>
<evidence type="ECO:0000256" key="1">
    <source>
        <dbReference type="SAM" id="MobiDB-lite"/>
    </source>
</evidence>
<feature type="region of interest" description="Disordered" evidence="1">
    <location>
        <begin position="27"/>
        <end position="70"/>
    </location>
</feature>
<comment type="caution">
    <text evidence="2">The sequence shown here is derived from an EMBL/GenBank/DDBJ whole genome shotgun (WGS) entry which is preliminary data.</text>
</comment>
<protein>
    <submittedName>
        <fullName evidence="2">Uncharacterized protein</fullName>
    </submittedName>
</protein>
<feature type="compositionally biased region" description="Basic and acidic residues" evidence="1">
    <location>
        <begin position="383"/>
        <end position="419"/>
    </location>
</feature>
<sequence length="439" mass="49177">MENTGQQPPTREELVAAAALLDQKRQAAVSYLESQRGQTGNTGEDTPRGNTTTREGTPTTVQGARGTPNPLSDILGVMEDTNANGEQGETTTGTPQSNPTMGTQPTDRDKDQAFLLRAARQAMERGARLEAKALLRSLAALFPKPGENDPPNPQQPARVPSHTYCGLPSYYDKNVKAMKGLIPLTIFNPIWQRQAAAHHAERKTVNRATSDKRRYTGLPAPGEWTQSYAQWSRNYQGFINALKNVYKFATFSEWFCIHKDRCDNITRREGFCSGFRYDLAVQANVFQCDLYKSNTLIFADVLEDRPEIATETSAEAKRKKENFNPYTGLEKTAPHLGKAAQESKARGANFQGKQAGGRFEPYSNGGQRKDDTYRGRGNTKGSRYCDPRGDSRDDRDNRERRNESNREPSRQRDNRDWVKGYKSQAGSQRENPRNQNKAA</sequence>
<evidence type="ECO:0000313" key="2">
    <source>
        <dbReference type="EMBL" id="PLW52395.1"/>
    </source>
</evidence>
<feature type="compositionally biased region" description="Low complexity" evidence="1">
    <location>
        <begin position="48"/>
        <end position="60"/>
    </location>
</feature>
<feature type="compositionally biased region" description="Polar residues" evidence="1">
    <location>
        <begin position="32"/>
        <end position="44"/>
    </location>
</feature>
<name>A0A2N5VQX6_9BASI</name>
<accession>A0A2N5VQX6</accession>
<dbReference type="EMBL" id="PGCI01000001">
    <property type="protein sequence ID" value="PLW52395.1"/>
    <property type="molecule type" value="Genomic_DNA"/>
</dbReference>
<dbReference type="AlphaFoldDB" id="A0A2N5VQX6"/>
<feature type="compositionally biased region" description="Basic and acidic residues" evidence="1">
    <location>
        <begin position="312"/>
        <end position="322"/>
    </location>
</feature>
<feature type="compositionally biased region" description="Polar residues" evidence="1">
    <location>
        <begin position="424"/>
        <end position="439"/>
    </location>
</feature>
<feature type="compositionally biased region" description="Polar residues" evidence="1">
    <location>
        <begin position="95"/>
        <end position="105"/>
    </location>
</feature>
<reference evidence="2 3" key="1">
    <citation type="submission" date="2017-11" db="EMBL/GenBank/DDBJ databases">
        <title>De novo assembly and phasing of dikaryotic genomes from two isolates of Puccinia coronata f. sp. avenae, the causal agent of oat crown rust.</title>
        <authorList>
            <person name="Miller M.E."/>
            <person name="Zhang Y."/>
            <person name="Omidvar V."/>
            <person name="Sperschneider J."/>
            <person name="Schwessinger B."/>
            <person name="Raley C."/>
            <person name="Palmer J.M."/>
            <person name="Garnica D."/>
            <person name="Upadhyaya N."/>
            <person name="Rathjen J."/>
            <person name="Taylor J.M."/>
            <person name="Park R.F."/>
            <person name="Dodds P.N."/>
            <person name="Hirsch C.D."/>
            <person name="Kianian S.F."/>
            <person name="Figueroa M."/>
        </authorList>
    </citation>
    <scope>NUCLEOTIDE SEQUENCE [LARGE SCALE GENOMIC DNA]</scope>
    <source>
        <strain evidence="2">12SD80</strain>
    </source>
</reference>
<proteinExistence type="predicted"/>
<gene>
    <name evidence="2" type="ORF">PCASD_00005</name>
</gene>
<dbReference type="Proteomes" id="UP000235392">
    <property type="component" value="Unassembled WGS sequence"/>
</dbReference>